<dbReference type="NCBIfam" id="TIGR00229">
    <property type="entry name" value="sensory_box"/>
    <property type="match status" value="1"/>
</dbReference>
<organism evidence="8 9">
    <name type="scientific">Hymenobacter cyanobacteriorum</name>
    <dbReference type="NCBI Taxonomy" id="2926463"/>
    <lineage>
        <taxon>Bacteria</taxon>
        <taxon>Pseudomonadati</taxon>
        <taxon>Bacteroidota</taxon>
        <taxon>Cytophagia</taxon>
        <taxon>Cytophagales</taxon>
        <taxon>Hymenobacteraceae</taxon>
        <taxon>Hymenobacter</taxon>
    </lineage>
</organism>
<dbReference type="EC" id="2.7.13.3" evidence="2"/>
<dbReference type="EMBL" id="JALBGC010000001">
    <property type="protein sequence ID" value="MCI1186326.1"/>
    <property type="molecule type" value="Genomic_DNA"/>
</dbReference>
<dbReference type="SMART" id="SM00091">
    <property type="entry name" value="PAS"/>
    <property type="match status" value="2"/>
</dbReference>
<dbReference type="GO" id="GO:0004673">
    <property type="term" value="F:protein histidine kinase activity"/>
    <property type="evidence" value="ECO:0007669"/>
    <property type="project" value="UniProtKB-EC"/>
</dbReference>
<evidence type="ECO:0000256" key="1">
    <source>
        <dbReference type="ARBA" id="ARBA00000085"/>
    </source>
</evidence>
<proteinExistence type="predicted"/>
<dbReference type="Pfam" id="PF08447">
    <property type="entry name" value="PAS_3"/>
    <property type="match status" value="1"/>
</dbReference>
<keyword evidence="9" id="KW-1185">Reference proteome</keyword>
<dbReference type="RefSeq" id="WP_241934601.1">
    <property type="nucleotide sequence ID" value="NZ_JALBGC010000001.1"/>
</dbReference>
<dbReference type="FunFam" id="3.30.450.20:FF:000099">
    <property type="entry name" value="Sensory box sensor histidine kinase"/>
    <property type="match status" value="1"/>
</dbReference>
<evidence type="ECO:0000313" key="8">
    <source>
        <dbReference type="EMBL" id="MCI1186326.1"/>
    </source>
</evidence>
<gene>
    <name evidence="8" type="ORF">MON38_02765</name>
</gene>
<evidence type="ECO:0000256" key="4">
    <source>
        <dbReference type="ARBA" id="ARBA00022679"/>
    </source>
</evidence>
<accession>A0A9X1VH16</accession>
<evidence type="ECO:0000259" key="6">
    <source>
        <dbReference type="PROSITE" id="PS50112"/>
    </source>
</evidence>
<dbReference type="InterPro" id="IPR013655">
    <property type="entry name" value="PAS_fold_3"/>
</dbReference>
<comment type="caution">
    <text evidence="8">The sequence shown here is derived from an EMBL/GenBank/DDBJ whole genome shotgun (WGS) entry which is preliminary data.</text>
</comment>
<name>A0A9X1VH16_9BACT</name>
<evidence type="ECO:0000313" key="9">
    <source>
        <dbReference type="Proteomes" id="UP001139193"/>
    </source>
</evidence>
<reference evidence="8" key="1">
    <citation type="submission" date="2022-03" db="EMBL/GenBank/DDBJ databases">
        <title>Bacterial whole genome sequence for Hymenobacter sp. DH14.</title>
        <authorList>
            <person name="Le V."/>
        </authorList>
    </citation>
    <scope>NUCLEOTIDE SEQUENCE</scope>
    <source>
        <strain evidence="8">DH14</strain>
    </source>
</reference>
<comment type="catalytic activity">
    <reaction evidence="1">
        <text>ATP + protein L-histidine = ADP + protein N-phospho-L-histidine.</text>
        <dbReference type="EC" id="2.7.13.3"/>
    </reaction>
</comment>
<feature type="domain" description="PAC" evidence="7">
    <location>
        <begin position="223"/>
        <end position="275"/>
    </location>
</feature>
<dbReference type="AlphaFoldDB" id="A0A9X1VH16"/>
<evidence type="ECO:0000256" key="5">
    <source>
        <dbReference type="ARBA" id="ARBA00022777"/>
    </source>
</evidence>
<dbReference type="InterPro" id="IPR001610">
    <property type="entry name" value="PAC"/>
</dbReference>
<dbReference type="InterPro" id="IPR013656">
    <property type="entry name" value="PAS_4"/>
</dbReference>
<evidence type="ECO:0000256" key="3">
    <source>
        <dbReference type="ARBA" id="ARBA00022553"/>
    </source>
</evidence>
<keyword evidence="3" id="KW-0597">Phosphoprotein</keyword>
<dbReference type="Pfam" id="PF08448">
    <property type="entry name" value="PAS_4"/>
    <property type="match status" value="2"/>
</dbReference>
<dbReference type="PROSITE" id="PS50112">
    <property type="entry name" value="PAS"/>
    <property type="match status" value="1"/>
</dbReference>
<dbReference type="SMART" id="SM00086">
    <property type="entry name" value="PAC"/>
    <property type="match status" value="2"/>
</dbReference>
<dbReference type="PANTHER" id="PTHR43304">
    <property type="entry name" value="PHYTOCHROME-LIKE PROTEIN CPH1"/>
    <property type="match status" value="1"/>
</dbReference>
<dbReference type="PANTHER" id="PTHR43304:SF1">
    <property type="entry name" value="PAC DOMAIN-CONTAINING PROTEIN"/>
    <property type="match status" value="1"/>
</dbReference>
<dbReference type="InterPro" id="IPR000014">
    <property type="entry name" value="PAS"/>
</dbReference>
<dbReference type="InterPro" id="IPR052162">
    <property type="entry name" value="Sensor_kinase/Photoreceptor"/>
</dbReference>
<dbReference type="Gene3D" id="3.30.450.20">
    <property type="entry name" value="PAS domain"/>
    <property type="match status" value="3"/>
</dbReference>
<evidence type="ECO:0000256" key="2">
    <source>
        <dbReference type="ARBA" id="ARBA00012438"/>
    </source>
</evidence>
<dbReference type="InterPro" id="IPR035965">
    <property type="entry name" value="PAS-like_dom_sf"/>
</dbReference>
<evidence type="ECO:0000259" key="7">
    <source>
        <dbReference type="PROSITE" id="PS50113"/>
    </source>
</evidence>
<keyword evidence="4" id="KW-0808">Transferase</keyword>
<keyword evidence="5" id="KW-0418">Kinase</keyword>
<dbReference type="PROSITE" id="PS50113">
    <property type="entry name" value="PAC"/>
    <property type="match status" value="1"/>
</dbReference>
<sequence length="437" mass="50154">MADSTSPSVDYNALFRALPGSYLLLAPDGTVLDNSDQHVAVSLLPRAQAVGRNIFEAYPSAPESQRDLHASHEQVRRTLRPDTMPLLRYDLERPAELGGGTEERYWQLTHYPILNADGTLQYILQIPQDVTEAHRASQAAAQAQLALDEAQQRTQFIMESLPVLVWTNRPDGTPDYFNNRWLEFTGKTQEQMQTIDWNDITHPDDRPGLVQAWAKALAEGNPFQYEYRLLRHDGQYRWLLIRNVPRRDAAGNITMWVGAANDIHEQRQMVQELLNANEQQNTLSEQAYQLYQRAEGQRETYQNLFQQAPAIICILRGPEHRYEFVNPMYQQVFPHRQLLGLTVAEALPELVPQGIIGLLDRVYETGETFYAQELPLQLERDASQELRDSYFNFSYQQFQENGQPAGIMVFAFEVTEFVRARQALEHLRDTGPMPPLA</sequence>
<feature type="domain" description="PAS" evidence="6">
    <location>
        <begin position="150"/>
        <end position="220"/>
    </location>
</feature>
<dbReference type="Proteomes" id="UP001139193">
    <property type="component" value="Unassembled WGS sequence"/>
</dbReference>
<dbReference type="InterPro" id="IPR000700">
    <property type="entry name" value="PAS-assoc_C"/>
</dbReference>
<dbReference type="CDD" id="cd00130">
    <property type="entry name" value="PAS"/>
    <property type="match status" value="1"/>
</dbReference>
<protein>
    <recommendedName>
        <fullName evidence="2">histidine kinase</fullName>
        <ecNumber evidence="2">2.7.13.3</ecNumber>
    </recommendedName>
</protein>
<dbReference type="SUPFAM" id="SSF55785">
    <property type="entry name" value="PYP-like sensor domain (PAS domain)"/>
    <property type="match status" value="3"/>
</dbReference>